<sequence>MGTNSDGNLNSTAEIETTCSYCLSNSVHPRLARGEQYPCGFKPYRCELCLYSTTTKGNLAIHMQSDKHMNNCKDLSSSSSSSSIQQISTTSIPSPDNSSVDQTSQSQ</sequence>
<reference evidence="11" key="1">
    <citation type="submission" date="2021-02" db="EMBL/GenBank/DDBJ databases">
        <authorList>
            <person name="Nowell W R."/>
        </authorList>
    </citation>
    <scope>NUCLEOTIDE SEQUENCE</scope>
</reference>
<comment type="caution">
    <text evidence="11">The sequence shown here is derived from an EMBL/GenBank/DDBJ whole genome shotgun (WGS) entry which is preliminary data.</text>
</comment>
<dbReference type="GO" id="GO:0000981">
    <property type="term" value="F:DNA-binding transcription factor activity, RNA polymerase II-specific"/>
    <property type="evidence" value="ECO:0007669"/>
    <property type="project" value="TreeGrafter"/>
</dbReference>
<dbReference type="EMBL" id="CAJNOR010020028">
    <property type="protein sequence ID" value="CAF1690170.1"/>
    <property type="molecule type" value="Genomic_DNA"/>
</dbReference>
<dbReference type="Pfam" id="PF12874">
    <property type="entry name" value="zf-met"/>
    <property type="match status" value="1"/>
</dbReference>
<dbReference type="GO" id="GO:0005634">
    <property type="term" value="C:nucleus"/>
    <property type="evidence" value="ECO:0007669"/>
    <property type="project" value="UniProtKB-SubCell"/>
</dbReference>
<keyword evidence="6" id="KW-0238">DNA-binding</keyword>
<evidence type="ECO:0000256" key="6">
    <source>
        <dbReference type="ARBA" id="ARBA00023125"/>
    </source>
</evidence>
<dbReference type="InterPro" id="IPR013087">
    <property type="entry name" value="Znf_C2H2_type"/>
</dbReference>
<evidence type="ECO:0000313" key="11">
    <source>
        <dbReference type="EMBL" id="CAF1690170.1"/>
    </source>
</evidence>
<proteinExistence type="predicted"/>
<keyword evidence="5" id="KW-0862">Zinc</keyword>
<feature type="region of interest" description="Disordered" evidence="9">
    <location>
        <begin position="70"/>
        <end position="107"/>
    </location>
</feature>
<dbReference type="GO" id="GO:0000978">
    <property type="term" value="F:RNA polymerase II cis-regulatory region sequence-specific DNA binding"/>
    <property type="evidence" value="ECO:0007669"/>
    <property type="project" value="TreeGrafter"/>
</dbReference>
<evidence type="ECO:0000256" key="5">
    <source>
        <dbReference type="ARBA" id="ARBA00022833"/>
    </source>
</evidence>
<evidence type="ECO:0000256" key="4">
    <source>
        <dbReference type="ARBA" id="ARBA00022771"/>
    </source>
</evidence>
<evidence type="ECO:0000256" key="8">
    <source>
        <dbReference type="ARBA" id="ARBA00023242"/>
    </source>
</evidence>
<dbReference type="InterPro" id="IPR036236">
    <property type="entry name" value="Znf_C2H2_sf"/>
</dbReference>
<dbReference type="PANTHER" id="PTHR45891:SF3">
    <property type="entry name" value="ZINC FINGER PROTEIN 2"/>
    <property type="match status" value="1"/>
</dbReference>
<protein>
    <recommendedName>
        <fullName evidence="10">C2H2-type domain-containing protein</fullName>
    </recommendedName>
</protein>
<evidence type="ECO:0000256" key="9">
    <source>
        <dbReference type="SAM" id="MobiDB-lite"/>
    </source>
</evidence>
<evidence type="ECO:0000256" key="3">
    <source>
        <dbReference type="ARBA" id="ARBA00022737"/>
    </source>
</evidence>
<organism evidence="11 12">
    <name type="scientific">Adineta ricciae</name>
    <name type="common">Rotifer</name>
    <dbReference type="NCBI Taxonomy" id="249248"/>
    <lineage>
        <taxon>Eukaryota</taxon>
        <taxon>Metazoa</taxon>
        <taxon>Spiralia</taxon>
        <taxon>Gnathifera</taxon>
        <taxon>Rotifera</taxon>
        <taxon>Eurotatoria</taxon>
        <taxon>Bdelloidea</taxon>
        <taxon>Adinetida</taxon>
        <taxon>Adinetidae</taxon>
        <taxon>Adineta</taxon>
    </lineage>
</organism>
<feature type="non-terminal residue" evidence="11">
    <location>
        <position position="107"/>
    </location>
</feature>
<evidence type="ECO:0000256" key="2">
    <source>
        <dbReference type="ARBA" id="ARBA00022723"/>
    </source>
</evidence>
<keyword evidence="7" id="KW-0371">Homeobox</keyword>
<dbReference type="InterPro" id="IPR051968">
    <property type="entry name" value="ZnFinger_Homeobox_TR"/>
</dbReference>
<name>A0A816HM61_ADIRI</name>
<evidence type="ECO:0000313" key="12">
    <source>
        <dbReference type="Proteomes" id="UP000663828"/>
    </source>
</evidence>
<keyword evidence="8" id="KW-0539">Nucleus</keyword>
<keyword evidence="3" id="KW-0677">Repeat</keyword>
<feature type="compositionally biased region" description="Polar residues" evidence="9">
    <location>
        <begin position="96"/>
        <end position="107"/>
    </location>
</feature>
<comment type="subcellular location">
    <subcellularLocation>
        <location evidence="1">Nucleus</location>
    </subcellularLocation>
</comment>
<feature type="compositionally biased region" description="Low complexity" evidence="9">
    <location>
        <begin position="76"/>
        <end position="95"/>
    </location>
</feature>
<dbReference type="FunFam" id="3.30.160.60:FF:000081">
    <property type="entry name" value="Zinc finger homeobox protein 4"/>
    <property type="match status" value="1"/>
</dbReference>
<dbReference type="AlphaFoldDB" id="A0A816HM61"/>
<evidence type="ECO:0000256" key="1">
    <source>
        <dbReference type="ARBA" id="ARBA00004123"/>
    </source>
</evidence>
<dbReference type="PANTHER" id="PTHR45891">
    <property type="entry name" value="ZINC FINGER HOMEOBOX PROTEIN"/>
    <property type="match status" value="1"/>
</dbReference>
<dbReference type="Proteomes" id="UP000663828">
    <property type="component" value="Unassembled WGS sequence"/>
</dbReference>
<gene>
    <name evidence="11" type="ORF">XAT740_LOCUS63630</name>
</gene>
<keyword evidence="12" id="KW-1185">Reference proteome</keyword>
<keyword evidence="2" id="KW-0479">Metal-binding</keyword>
<keyword evidence="4" id="KW-0863">Zinc-finger</keyword>
<dbReference type="SUPFAM" id="SSF57667">
    <property type="entry name" value="beta-beta-alpha zinc fingers"/>
    <property type="match status" value="1"/>
</dbReference>
<accession>A0A816HM61</accession>
<feature type="domain" description="C2H2-type" evidence="10">
    <location>
        <begin position="44"/>
        <end position="68"/>
    </location>
</feature>
<dbReference type="GO" id="GO:0008270">
    <property type="term" value="F:zinc ion binding"/>
    <property type="evidence" value="ECO:0007669"/>
    <property type="project" value="UniProtKB-KW"/>
</dbReference>
<dbReference type="Gene3D" id="3.30.160.60">
    <property type="entry name" value="Classic Zinc Finger"/>
    <property type="match status" value="1"/>
</dbReference>
<evidence type="ECO:0000259" key="10">
    <source>
        <dbReference type="SMART" id="SM00355"/>
    </source>
</evidence>
<dbReference type="SMART" id="SM00355">
    <property type="entry name" value="ZnF_C2H2"/>
    <property type="match status" value="1"/>
</dbReference>
<evidence type="ECO:0000256" key="7">
    <source>
        <dbReference type="ARBA" id="ARBA00023155"/>
    </source>
</evidence>